<dbReference type="SUPFAM" id="SSF51064">
    <property type="entry name" value="Head domain of nucleotide exchange factor GrpE"/>
    <property type="match status" value="1"/>
</dbReference>
<dbReference type="PROSITE" id="PS01071">
    <property type="entry name" value="GRPE"/>
    <property type="match status" value="1"/>
</dbReference>
<dbReference type="GO" id="GO:0042803">
    <property type="term" value="F:protein homodimerization activity"/>
    <property type="evidence" value="ECO:0007669"/>
    <property type="project" value="InterPro"/>
</dbReference>
<feature type="non-terminal residue" evidence="4">
    <location>
        <position position="1"/>
    </location>
</feature>
<dbReference type="CDD" id="cd00446">
    <property type="entry name" value="GrpE"/>
    <property type="match status" value="1"/>
</dbReference>
<dbReference type="GO" id="GO:0051087">
    <property type="term" value="F:protein-folding chaperone binding"/>
    <property type="evidence" value="ECO:0007669"/>
    <property type="project" value="InterPro"/>
</dbReference>
<dbReference type="InterPro" id="IPR000740">
    <property type="entry name" value="GrpE"/>
</dbReference>
<evidence type="ECO:0000256" key="3">
    <source>
        <dbReference type="SAM" id="Coils"/>
    </source>
</evidence>
<dbReference type="Gene3D" id="3.90.20.20">
    <property type="match status" value="1"/>
</dbReference>
<comment type="similarity">
    <text evidence="1">Belongs to the GrpE family.</text>
</comment>
<dbReference type="PANTHER" id="PTHR21237">
    <property type="entry name" value="GRPE PROTEIN"/>
    <property type="match status" value="1"/>
</dbReference>
<evidence type="ECO:0008006" key="5">
    <source>
        <dbReference type="Google" id="ProtNLM"/>
    </source>
</evidence>
<dbReference type="InterPro" id="IPR013805">
    <property type="entry name" value="GrpE_CC"/>
</dbReference>
<evidence type="ECO:0000256" key="1">
    <source>
        <dbReference type="ARBA" id="ARBA00009054"/>
    </source>
</evidence>
<dbReference type="GO" id="GO:0006457">
    <property type="term" value="P:protein folding"/>
    <property type="evidence" value="ECO:0007669"/>
    <property type="project" value="InterPro"/>
</dbReference>
<dbReference type="SUPFAM" id="SSF58014">
    <property type="entry name" value="Coiled-coil domain of nucleotide exchange factor GrpE"/>
    <property type="match status" value="1"/>
</dbReference>
<protein>
    <recommendedName>
        <fullName evidence="5">Nucleotide exchange factor GrpE</fullName>
    </recommendedName>
</protein>
<comment type="caution">
    <text evidence="4">The sequence shown here is derived from an EMBL/GenBank/DDBJ whole genome shotgun (WGS) entry which is preliminary data.</text>
</comment>
<dbReference type="AlphaFoldDB" id="X0V570"/>
<keyword evidence="3" id="KW-0175">Coiled coil</keyword>
<feature type="coiled-coil region" evidence="3">
    <location>
        <begin position="12"/>
        <end position="46"/>
    </location>
</feature>
<gene>
    <name evidence="4" type="ORF">S01H1_33838</name>
</gene>
<dbReference type="GO" id="GO:0051082">
    <property type="term" value="F:unfolded protein binding"/>
    <property type="evidence" value="ECO:0007669"/>
    <property type="project" value="TreeGrafter"/>
</dbReference>
<name>X0V570_9ZZZZ</name>
<organism evidence="4">
    <name type="scientific">marine sediment metagenome</name>
    <dbReference type="NCBI Taxonomy" id="412755"/>
    <lineage>
        <taxon>unclassified sequences</taxon>
        <taxon>metagenomes</taxon>
        <taxon>ecological metagenomes</taxon>
    </lineage>
</organism>
<dbReference type="PANTHER" id="PTHR21237:SF23">
    <property type="entry name" value="GRPE PROTEIN HOMOLOG, MITOCHONDRIAL"/>
    <property type="match status" value="1"/>
</dbReference>
<dbReference type="Gene3D" id="2.30.22.10">
    <property type="entry name" value="Head domain of nucleotide exchange factor GrpE"/>
    <property type="match status" value="1"/>
</dbReference>
<evidence type="ECO:0000313" key="4">
    <source>
        <dbReference type="EMBL" id="GAG13339.1"/>
    </source>
</evidence>
<dbReference type="GO" id="GO:0000774">
    <property type="term" value="F:adenyl-nucleotide exchange factor activity"/>
    <property type="evidence" value="ECO:0007669"/>
    <property type="project" value="InterPro"/>
</dbReference>
<dbReference type="PRINTS" id="PR00773">
    <property type="entry name" value="GRPEPROTEIN"/>
</dbReference>
<sequence>KTETSTSQEQLMANKDEELLSYIERLKRLQAEFENYKKRMQRDITTISEHVSDQSIADFLPLFDNLRRAFDSLDENSATQSFVDGIKGVFGQFDQLLKQKGVAPIMAVGKLFDPAKHEALLSIESKEERNTIIEEFERGYSRNDRVLRPSKVKVSRGIIPPEEEES</sequence>
<dbReference type="EMBL" id="BARS01021028">
    <property type="protein sequence ID" value="GAG13339.1"/>
    <property type="molecule type" value="Genomic_DNA"/>
</dbReference>
<proteinExistence type="inferred from homology"/>
<accession>X0V570</accession>
<dbReference type="Pfam" id="PF01025">
    <property type="entry name" value="GrpE"/>
    <property type="match status" value="1"/>
</dbReference>
<evidence type="ECO:0000256" key="2">
    <source>
        <dbReference type="ARBA" id="ARBA00023186"/>
    </source>
</evidence>
<dbReference type="HAMAP" id="MF_01151">
    <property type="entry name" value="GrpE"/>
    <property type="match status" value="1"/>
</dbReference>
<keyword evidence="2" id="KW-0143">Chaperone</keyword>
<dbReference type="InterPro" id="IPR009012">
    <property type="entry name" value="GrpE_head"/>
</dbReference>
<reference evidence="4" key="1">
    <citation type="journal article" date="2014" name="Front. Microbiol.">
        <title>High frequency of phylogenetically diverse reductive dehalogenase-homologous genes in deep subseafloor sedimentary metagenomes.</title>
        <authorList>
            <person name="Kawai M."/>
            <person name="Futagami T."/>
            <person name="Toyoda A."/>
            <person name="Takaki Y."/>
            <person name="Nishi S."/>
            <person name="Hori S."/>
            <person name="Arai W."/>
            <person name="Tsubouchi T."/>
            <person name="Morono Y."/>
            <person name="Uchiyama I."/>
            <person name="Ito T."/>
            <person name="Fujiyama A."/>
            <person name="Inagaki F."/>
            <person name="Takami H."/>
        </authorList>
    </citation>
    <scope>NUCLEOTIDE SEQUENCE</scope>
    <source>
        <strain evidence="4">Expedition CK06-06</strain>
    </source>
</reference>